<protein>
    <submittedName>
        <fullName evidence="2">ORF8</fullName>
    </submittedName>
</protein>
<name>A3FG41_9PSEU</name>
<evidence type="ECO:0000313" key="2">
    <source>
        <dbReference type="EMBL" id="ABN48417.1"/>
    </source>
</evidence>
<sequence length="177" mass="20427">MLRSDCRARLLDLAQEMMLRANWDTWESWPGWDRLMEVSRWKRSALAGWLRQLRLLGWLSVIESGSTPQFRPMVLSHVEGNRRAVYALRVPRRPGEQATAPQPPARPEPELETVPAEPFTRSDQRGRGLWIEPGPLRGSLIFLLELIFGFLRAREIFSTAPSSARRLSPRRSRFAPL</sequence>
<geneLocation type="plasmid" evidence="2">
    <name>pA387</name>
</geneLocation>
<reference evidence="2" key="1">
    <citation type="journal article" date="2008" name="J. Basic Microbiol.">
        <title>Nucleotide sequence of plasmid pA387 of Amycolatopsis benzoatilytica and construction of a conjugative shuttle vector.</title>
        <authorList>
            <person name="Malhotra S."/>
            <person name="Majumdar S."/>
            <person name="Kumar M."/>
            <person name="Bhasin V.K."/>
            <person name="Gartemann K.H."/>
            <person name="Lal R."/>
        </authorList>
    </citation>
    <scope>NUCLEOTIDE SEQUENCE</scope>
    <source>
        <strain evidence="2">DSM 43387</strain>
        <plasmid evidence="2">pA387</plasmid>
    </source>
</reference>
<feature type="region of interest" description="Disordered" evidence="1">
    <location>
        <begin position="92"/>
        <end position="121"/>
    </location>
</feature>
<dbReference type="EMBL" id="EF375609">
    <property type="protein sequence ID" value="ABN48417.1"/>
    <property type="molecule type" value="Genomic_DNA"/>
</dbReference>
<evidence type="ECO:0000256" key="1">
    <source>
        <dbReference type="SAM" id="MobiDB-lite"/>
    </source>
</evidence>
<accession>A3FG41</accession>
<keyword evidence="2" id="KW-0614">Plasmid</keyword>
<dbReference type="RefSeq" id="WP_012477798.1">
    <property type="nucleotide sequence ID" value="NC_010905.1"/>
</dbReference>
<dbReference type="AlphaFoldDB" id="A3FG41"/>
<proteinExistence type="predicted"/>
<organism evidence="2">
    <name type="scientific">Amycolatopsis benzoatilytica</name>
    <dbReference type="NCBI Taxonomy" id="346045"/>
    <lineage>
        <taxon>Bacteria</taxon>
        <taxon>Bacillati</taxon>
        <taxon>Actinomycetota</taxon>
        <taxon>Actinomycetes</taxon>
        <taxon>Pseudonocardiales</taxon>
        <taxon>Pseudonocardiaceae</taxon>
        <taxon>Amycolatopsis</taxon>
    </lineage>
</organism>